<keyword evidence="6 17" id="KW-0812">Transmembrane</keyword>
<reference evidence="18" key="1">
    <citation type="submission" date="2022-01" db="EMBL/GenBank/DDBJ databases">
        <authorList>
            <person name="Braso-Vives M."/>
        </authorList>
    </citation>
    <scope>NUCLEOTIDE SEQUENCE</scope>
</reference>
<evidence type="ECO:0000256" key="5">
    <source>
        <dbReference type="ARBA" id="ARBA00022679"/>
    </source>
</evidence>
<evidence type="ECO:0000256" key="4">
    <source>
        <dbReference type="ARBA" id="ARBA00022676"/>
    </source>
</evidence>
<proteinExistence type="inferred from homology"/>
<dbReference type="OrthoDB" id="10264956at2759"/>
<feature type="transmembrane region" description="Helical" evidence="17">
    <location>
        <begin position="21"/>
        <end position="41"/>
    </location>
</feature>
<dbReference type="EC" id="2.4.3.3" evidence="14"/>
<evidence type="ECO:0000256" key="6">
    <source>
        <dbReference type="ARBA" id="ARBA00022692"/>
    </source>
</evidence>
<evidence type="ECO:0000256" key="14">
    <source>
        <dbReference type="ARBA" id="ARBA00039109"/>
    </source>
</evidence>
<evidence type="ECO:0000256" key="7">
    <source>
        <dbReference type="ARBA" id="ARBA00022968"/>
    </source>
</evidence>
<protein>
    <recommendedName>
        <fullName evidence="14">alpha-N-acetylgalactosaminide alpha-2,6-sialyltransferase</fullName>
        <ecNumber evidence="14">2.4.3.3</ecNumber>
    </recommendedName>
</protein>
<evidence type="ECO:0000256" key="16">
    <source>
        <dbReference type="ARBA" id="ARBA00052285"/>
    </source>
</evidence>
<evidence type="ECO:0000256" key="9">
    <source>
        <dbReference type="ARBA" id="ARBA00023034"/>
    </source>
</evidence>
<keyword evidence="7" id="KW-0735">Signal-anchor</keyword>
<comment type="pathway">
    <text evidence="2">Protein modification; protein glycosylation.</text>
</comment>
<comment type="subcellular location">
    <subcellularLocation>
        <location evidence="1">Golgi apparatus membrane</location>
        <topology evidence="1">Single-pass type II membrane protein</topology>
    </subcellularLocation>
</comment>
<dbReference type="Gene3D" id="3.90.1480.20">
    <property type="entry name" value="Glycosyl transferase family 29"/>
    <property type="match status" value="1"/>
</dbReference>
<comment type="similarity">
    <text evidence="3">Belongs to the glycosyltransferase 29 family.</text>
</comment>
<keyword evidence="19" id="KW-1185">Reference proteome</keyword>
<evidence type="ECO:0000256" key="13">
    <source>
        <dbReference type="ARBA" id="ARBA00036348"/>
    </source>
</evidence>
<keyword evidence="5" id="KW-0808">Transferase</keyword>
<comment type="catalytic activity">
    <reaction evidence="16">
        <text>a 3-O-[N-acetyl-alpha-D-galactosaminyl]-L-threonyl-[protein] + CMP-N-acetyl-beta-neuraminate = a 3-O-[N-acetyl-alpha-neuraminosyl-(2-&gt;6)-N-acetyl-alpha-D-galactosaminyl]-L-threonyl-[protein] + CMP + H(+)</text>
        <dbReference type="Rhea" id="RHEA:81643"/>
        <dbReference type="Rhea" id="RHEA-COMP:11689"/>
        <dbReference type="Rhea" id="RHEA-COMP:19720"/>
        <dbReference type="ChEBI" id="CHEBI:15378"/>
        <dbReference type="ChEBI" id="CHEBI:57812"/>
        <dbReference type="ChEBI" id="CHEBI:60377"/>
        <dbReference type="ChEBI" id="CHEBI:87075"/>
        <dbReference type="ChEBI" id="CHEBI:231970"/>
    </reaction>
    <physiologicalReaction direction="left-to-right" evidence="16">
        <dbReference type="Rhea" id="RHEA:81644"/>
    </physiologicalReaction>
</comment>
<comment type="catalytic activity">
    <reaction evidence="15">
        <text>a 3-O-[N-acetyl-alpha-neuraminyl-(2-&gt;3)-beta-D-galactosyl-(1-&gt;3)-N-acetyl-alpha-D-galactosaminyl]-L-threonyl-[protein] + CMP-N-acetyl-beta-neuraminate = a 3-O-{alpha-Neu5Ac-(2-&gt;3)-beta-D-Gal-(1-&gt;3)-[alpha-Neu5Ac-(2-&gt;6)]-alpha-D-GalNAc}-L-threonyl-[protein] + CMP + H(+)</text>
        <dbReference type="Rhea" id="RHEA:81659"/>
        <dbReference type="Rhea" id="RHEA-COMP:14417"/>
        <dbReference type="Rhea" id="RHEA-COMP:16763"/>
        <dbReference type="ChEBI" id="CHEBI:15378"/>
        <dbReference type="ChEBI" id="CHEBI:57812"/>
        <dbReference type="ChEBI" id="CHEBI:60377"/>
        <dbReference type="ChEBI" id="CHEBI:139598"/>
        <dbReference type="ChEBI" id="CHEBI:156398"/>
    </reaction>
    <physiologicalReaction direction="left-to-right" evidence="15">
        <dbReference type="Rhea" id="RHEA:81660"/>
    </physiologicalReaction>
</comment>
<keyword evidence="9" id="KW-0333">Golgi apparatus</keyword>
<evidence type="ECO:0000256" key="1">
    <source>
        <dbReference type="ARBA" id="ARBA00004323"/>
    </source>
</evidence>
<evidence type="ECO:0000256" key="8">
    <source>
        <dbReference type="ARBA" id="ARBA00022989"/>
    </source>
</evidence>
<organism evidence="18 19">
    <name type="scientific">Branchiostoma lanceolatum</name>
    <name type="common">Common lancelet</name>
    <name type="synonym">Amphioxus lanceolatum</name>
    <dbReference type="NCBI Taxonomy" id="7740"/>
    <lineage>
        <taxon>Eukaryota</taxon>
        <taxon>Metazoa</taxon>
        <taxon>Chordata</taxon>
        <taxon>Cephalochordata</taxon>
        <taxon>Leptocardii</taxon>
        <taxon>Amphioxiformes</taxon>
        <taxon>Branchiostomatidae</taxon>
        <taxon>Branchiostoma</taxon>
    </lineage>
</organism>
<evidence type="ECO:0000256" key="15">
    <source>
        <dbReference type="ARBA" id="ARBA00050664"/>
    </source>
</evidence>
<dbReference type="Proteomes" id="UP000838412">
    <property type="component" value="Chromosome 17"/>
</dbReference>
<evidence type="ECO:0000256" key="17">
    <source>
        <dbReference type="SAM" id="Phobius"/>
    </source>
</evidence>
<accession>A0A8K0EFP5</accession>
<evidence type="ECO:0000256" key="11">
    <source>
        <dbReference type="ARBA" id="ARBA00023157"/>
    </source>
</evidence>
<dbReference type="AlphaFoldDB" id="A0A8K0EFP5"/>
<gene>
    <name evidence="18" type="primary">ST6GALNAC2</name>
    <name evidence="18" type="ORF">BLAG_LOCUS10384</name>
</gene>
<dbReference type="InterPro" id="IPR038578">
    <property type="entry name" value="GT29-like_sf"/>
</dbReference>
<keyword evidence="8 17" id="KW-1133">Transmembrane helix</keyword>
<keyword evidence="4" id="KW-0328">Glycosyltransferase</keyword>
<dbReference type="EMBL" id="OV696702">
    <property type="protein sequence ID" value="CAH1249188.1"/>
    <property type="molecule type" value="Genomic_DNA"/>
</dbReference>
<dbReference type="GO" id="GO:0001665">
    <property type="term" value="F:alpha-N-acetylgalactosaminide alpha-2,6-sialyltransferase activity"/>
    <property type="evidence" value="ECO:0007669"/>
    <property type="project" value="UniProtKB-EC"/>
</dbReference>
<sequence>MTRKGHHFRALNSVGRAQVKQACLILSIACNVIVLLCLLMLELETYYGDFNVLSSRRNLGESRPVGEQSSVRFLDAHQSTSTPIMQPPTQRYVIIRDIPVLLTRSHVTFSEYERLKRYRPPYGWANVSFEDVAAAAEHFNGMLHRSLLNVSQGGAPVRCAVVGNGGTLRGSGKGKEIDAHDFTFRVNAAIVKDFEGDVGTRTSFYFHTVTTLKNSLRSARKYGFVEVPNTTETVYVDIPTFKRDYLFMDAVLSWKPVQKGEDTSKSPPGLFGYRPKASRFRMLHPDFLSYLKHRWLNSTRGYGRFEAIYRPSTGAVALLTAVHVCDVTNAYGFITKTWRNYTNHYYEDTFQKFTFFVNHDFNMEIKLWDDLDRAGIISLYRGNITEG</sequence>
<name>A0A8K0EFP5_BRALA</name>
<dbReference type="Pfam" id="PF00777">
    <property type="entry name" value="Glyco_transf_29"/>
    <property type="match status" value="1"/>
</dbReference>
<dbReference type="InterPro" id="IPR001675">
    <property type="entry name" value="Glyco_trans_29"/>
</dbReference>
<evidence type="ECO:0000313" key="18">
    <source>
        <dbReference type="EMBL" id="CAH1249188.1"/>
    </source>
</evidence>
<evidence type="ECO:0000256" key="10">
    <source>
        <dbReference type="ARBA" id="ARBA00023136"/>
    </source>
</evidence>
<keyword evidence="11" id="KW-1015">Disulfide bond</keyword>
<evidence type="ECO:0000313" key="19">
    <source>
        <dbReference type="Proteomes" id="UP000838412"/>
    </source>
</evidence>
<dbReference type="FunFam" id="3.90.1480.20:FF:000015">
    <property type="entry name" value="Lactosylceramide alpha-2,3-sialyltransferase"/>
    <property type="match status" value="1"/>
</dbReference>
<dbReference type="PANTHER" id="PTHR45941:SF2">
    <property type="entry name" value="ALPHA-N-ACETYLGALACTOSAMINIDE ALPHA-2,6-SIALYLTRANSFERASE 2-LIKE"/>
    <property type="match status" value="1"/>
</dbReference>
<keyword evidence="12" id="KW-0325">Glycoprotein</keyword>
<dbReference type="PANTHER" id="PTHR45941">
    <property type="entry name" value="ALPHA-N-ACETYLGALACTOSAMINIDE ALPHA-2,6-SIALYLTRANSFERASE 2-LIKE-RELATED"/>
    <property type="match status" value="1"/>
</dbReference>
<evidence type="ECO:0000256" key="2">
    <source>
        <dbReference type="ARBA" id="ARBA00004922"/>
    </source>
</evidence>
<dbReference type="GO" id="GO:0000139">
    <property type="term" value="C:Golgi membrane"/>
    <property type="evidence" value="ECO:0007669"/>
    <property type="project" value="UniProtKB-SubCell"/>
</dbReference>
<keyword evidence="10 17" id="KW-0472">Membrane</keyword>
<comment type="catalytic activity">
    <reaction evidence="13">
        <text>a beta-D-galactosyl-(1-&gt;3)-N-acetyl-alpha-D-galactosaminyl derivative + CMP-N-acetyl-beta-neuraminate = a beta-D-galactosyl-(1-&gt;3)-[N-acetyl-alpha-neuraminyl-(2-&gt;6)]-N-acetyl-alpha-D-galactosaminyl derivative + CMP + H(+)</text>
        <dbReference type="Rhea" id="RHEA:11136"/>
        <dbReference type="ChEBI" id="CHEBI:15378"/>
        <dbReference type="ChEBI" id="CHEBI:57812"/>
        <dbReference type="ChEBI" id="CHEBI:60377"/>
        <dbReference type="ChEBI" id="CHEBI:133470"/>
        <dbReference type="ChEBI" id="CHEBI:140764"/>
        <dbReference type="EC" id="2.4.3.3"/>
    </reaction>
    <physiologicalReaction direction="left-to-right" evidence="13">
        <dbReference type="Rhea" id="RHEA:11137"/>
    </physiologicalReaction>
</comment>
<evidence type="ECO:0000256" key="12">
    <source>
        <dbReference type="ARBA" id="ARBA00023180"/>
    </source>
</evidence>
<evidence type="ECO:0000256" key="3">
    <source>
        <dbReference type="ARBA" id="ARBA00006003"/>
    </source>
</evidence>